<dbReference type="Proteomes" id="UP000515204">
    <property type="component" value="Unplaced"/>
</dbReference>
<dbReference type="Pfam" id="PF06401">
    <property type="entry name" value="Alpha-2-MRAP_C"/>
    <property type="match status" value="1"/>
</dbReference>
<dbReference type="GO" id="GO:0048259">
    <property type="term" value="P:regulation of receptor-mediated endocytosis"/>
    <property type="evidence" value="ECO:0007669"/>
    <property type="project" value="TreeGrafter"/>
</dbReference>
<reference evidence="6" key="1">
    <citation type="submission" date="2025-08" db="UniProtKB">
        <authorList>
            <consortium name="RefSeq"/>
        </authorList>
    </citation>
    <scope>IDENTIFICATION</scope>
</reference>
<proteinExistence type="predicted"/>
<gene>
    <name evidence="6" type="primary">LOC106749751</name>
</gene>
<dbReference type="PANTHER" id="PTHR16560:SF2">
    <property type="entry name" value="ALPHA-2-MACROGLOBULIN RECEPTOR-ASSOCIATED PROTEIN"/>
    <property type="match status" value="1"/>
</dbReference>
<name>A0A6P3Y4F2_DINQU</name>
<evidence type="ECO:0000313" key="5">
    <source>
        <dbReference type="Proteomes" id="UP000515204"/>
    </source>
</evidence>
<dbReference type="InterPro" id="IPR010483">
    <property type="entry name" value="Alpha_2_MRAP_C"/>
</dbReference>
<dbReference type="InterPro" id="IPR009066">
    <property type="entry name" value="MG_RAP_rcpt_1"/>
</dbReference>
<dbReference type="GO" id="GO:0050750">
    <property type="term" value="F:low-density lipoprotein particle receptor binding"/>
    <property type="evidence" value="ECO:0007669"/>
    <property type="project" value="InterPro"/>
</dbReference>
<evidence type="ECO:0000256" key="1">
    <source>
        <dbReference type="SAM" id="Coils"/>
    </source>
</evidence>
<dbReference type="InterPro" id="IPR038003">
    <property type="entry name" value="A2-macroglobuin_RAP"/>
</dbReference>
<dbReference type="Pfam" id="PF06400">
    <property type="entry name" value="Alpha-2-MRAP_N"/>
    <property type="match status" value="1"/>
</dbReference>
<dbReference type="GO" id="GO:0005783">
    <property type="term" value="C:endoplasmic reticulum"/>
    <property type="evidence" value="ECO:0007669"/>
    <property type="project" value="InterPro"/>
</dbReference>
<feature type="domain" description="Alpha-2-macroglobulin receptor-associated protein" evidence="3">
    <location>
        <begin position="11"/>
        <end position="134"/>
    </location>
</feature>
<dbReference type="PANTHER" id="PTHR16560">
    <property type="entry name" value="ALPHA-2-MACROGLOBULIN RECEPTOR-ASSOCIATED PROTEIN"/>
    <property type="match status" value="1"/>
</dbReference>
<keyword evidence="5" id="KW-1185">Reference proteome</keyword>
<evidence type="ECO:0000259" key="3">
    <source>
        <dbReference type="Pfam" id="PF06400"/>
    </source>
</evidence>
<feature type="coiled-coil region" evidence="1">
    <location>
        <begin position="287"/>
        <end position="314"/>
    </location>
</feature>
<dbReference type="SUPFAM" id="SSF47045">
    <property type="entry name" value="RAP domain-like"/>
    <property type="match status" value="3"/>
</dbReference>
<sequence length="365" mass="42332">MVLSNAQLIFLLTLSLVSIYTTSGENKYSAEANEAKYVDPSQFPNSLRDLDKPFRMAKLNVLWVKAKNRLTDSKLQSIFSDLKIHDKEEIAYKHFKSDGKDPEGLEEAHLRKKLTGIMSTYGLLEHFADTENPELLKMHKALNDGSNYVAQDIFKDKRLNKLWAKAEMAGFTDEELETLKQEFHHHQEKVDEYMSLLKDPHPGDSKSENNLHLKSENWNELEEAEELPNNVPNQKLSHEEKANLLREKHLELRNGFDRLDRLTAKGPNHREFIEPKVQGLWKVALEAKFSSDELASLKEELLHYESRLLKLRHLHTEGALEAARKGQLHDLDNSTAEQHIKKHVRTVQKLHMDLETKIMQRHTEL</sequence>
<feature type="signal peptide" evidence="2">
    <location>
        <begin position="1"/>
        <end position="24"/>
    </location>
</feature>
<dbReference type="GeneID" id="106749751"/>
<keyword evidence="1" id="KW-0175">Coiled coil</keyword>
<dbReference type="InterPro" id="IPR037999">
    <property type="entry name" value="RAP_D3"/>
</dbReference>
<dbReference type="Gene3D" id="1.20.81.10">
    <property type="entry name" value="RAP domain"/>
    <property type="match status" value="3"/>
</dbReference>
<feature type="domain" description="Alpha-2-macroglobulin RAP C-terminal" evidence="4">
    <location>
        <begin position="153"/>
        <end position="365"/>
    </location>
</feature>
<dbReference type="GO" id="GO:0008201">
    <property type="term" value="F:heparin binding"/>
    <property type="evidence" value="ECO:0007669"/>
    <property type="project" value="InterPro"/>
</dbReference>
<dbReference type="CDD" id="cd14808">
    <property type="entry name" value="RAP_D3"/>
    <property type="match status" value="1"/>
</dbReference>
<dbReference type="GO" id="GO:0048019">
    <property type="term" value="F:receptor antagonist activity"/>
    <property type="evidence" value="ECO:0007669"/>
    <property type="project" value="InterPro"/>
</dbReference>
<protein>
    <submittedName>
        <fullName evidence="6">Alpha-2-macroglobulin receptor-associated protein</fullName>
    </submittedName>
</protein>
<keyword evidence="2" id="KW-0732">Signal</keyword>
<organism evidence="5 6">
    <name type="scientific">Dinoponera quadriceps</name>
    <name type="common">South American ant</name>
    <dbReference type="NCBI Taxonomy" id="609295"/>
    <lineage>
        <taxon>Eukaryota</taxon>
        <taxon>Metazoa</taxon>
        <taxon>Ecdysozoa</taxon>
        <taxon>Arthropoda</taxon>
        <taxon>Hexapoda</taxon>
        <taxon>Insecta</taxon>
        <taxon>Pterygota</taxon>
        <taxon>Neoptera</taxon>
        <taxon>Endopterygota</taxon>
        <taxon>Hymenoptera</taxon>
        <taxon>Apocrita</taxon>
        <taxon>Aculeata</taxon>
        <taxon>Formicoidea</taxon>
        <taxon>Formicidae</taxon>
        <taxon>Ponerinae</taxon>
        <taxon>Ponerini</taxon>
        <taxon>Dinoponera</taxon>
    </lineage>
</organism>
<evidence type="ECO:0000313" key="6">
    <source>
        <dbReference type="RefSeq" id="XP_014484974.1"/>
    </source>
</evidence>
<dbReference type="KEGG" id="dqu:106749751"/>
<keyword evidence="6" id="KW-0675">Receptor</keyword>
<dbReference type="AlphaFoldDB" id="A0A6P3Y4F2"/>
<evidence type="ECO:0000259" key="4">
    <source>
        <dbReference type="Pfam" id="PF06401"/>
    </source>
</evidence>
<dbReference type="OrthoDB" id="5817428at2759"/>
<evidence type="ECO:0000256" key="2">
    <source>
        <dbReference type="SAM" id="SignalP"/>
    </source>
</evidence>
<dbReference type="InterPro" id="IPR036744">
    <property type="entry name" value="RAP_sf"/>
</dbReference>
<dbReference type="RefSeq" id="XP_014484974.1">
    <property type="nucleotide sequence ID" value="XM_014629488.1"/>
</dbReference>
<feature type="chain" id="PRO_5027790344" evidence="2">
    <location>
        <begin position="25"/>
        <end position="365"/>
    </location>
</feature>
<accession>A0A6P3Y4F2</accession>